<dbReference type="OrthoDB" id="6267955at2759"/>
<proteinExistence type="predicted"/>
<evidence type="ECO:0000313" key="1">
    <source>
        <dbReference type="EMBL" id="VDL92487.1"/>
    </source>
</evidence>
<accession>A0A183SPF4</accession>
<reference evidence="3" key="1">
    <citation type="submission" date="2016-06" db="UniProtKB">
        <authorList>
            <consortium name="WormBaseParasite"/>
        </authorList>
    </citation>
    <scope>IDENTIFICATION</scope>
</reference>
<dbReference type="AlphaFoldDB" id="A0A183SPF4"/>
<name>A0A183SPF4_SCHSO</name>
<protein>
    <submittedName>
        <fullName evidence="3">NepR domain-containing protein</fullName>
    </submittedName>
</protein>
<gene>
    <name evidence="1" type="ORF">SSLN_LOCUS6102</name>
</gene>
<dbReference type="Proteomes" id="UP000275846">
    <property type="component" value="Unassembled WGS sequence"/>
</dbReference>
<sequence>MVQSRDETAKEWLLRVVRNVGTTVPIAEQQRACRSIFLSGLQDEYRYRLVDLLPIELHELATKLDAAFDARLETRARLNVPGYPRPVARMLK</sequence>
<organism evidence="3">
    <name type="scientific">Schistocephalus solidus</name>
    <name type="common">Tapeworm</name>
    <dbReference type="NCBI Taxonomy" id="70667"/>
    <lineage>
        <taxon>Eukaryota</taxon>
        <taxon>Metazoa</taxon>
        <taxon>Spiralia</taxon>
        <taxon>Lophotrochozoa</taxon>
        <taxon>Platyhelminthes</taxon>
        <taxon>Cestoda</taxon>
        <taxon>Eucestoda</taxon>
        <taxon>Diphyllobothriidea</taxon>
        <taxon>Diphyllobothriidae</taxon>
        <taxon>Schistocephalus</taxon>
    </lineage>
</organism>
<reference evidence="1 2" key="2">
    <citation type="submission" date="2018-11" db="EMBL/GenBank/DDBJ databases">
        <authorList>
            <consortium name="Pathogen Informatics"/>
        </authorList>
    </citation>
    <scope>NUCLEOTIDE SEQUENCE [LARGE SCALE GENOMIC DNA]</scope>
    <source>
        <strain evidence="1 2">NST_G2</strain>
    </source>
</reference>
<dbReference type="EMBL" id="UYSU01033539">
    <property type="protein sequence ID" value="VDL92487.1"/>
    <property type="molecule type" value="Genomic_DNA"/>
</dbReference>
<dbReference type="WBParaSite" id="SSLN_0000629701-mRNA-1">
    <property type="protein sequence ID" value="SSLN_0000629701-mRNA-1"/>
    <property type="gene ID" value="SSLN_0000629701"/>
</dbReference>
<evidence type="ECO:0000313" key="3">
    <source>
        <dbReference type="WBParaSite" id="SSLN_0000629701-mRNA-1"/>
    </source>
</evidence>
<evidence type="ECO:0000313" key="2">
    <source>
        <dbReference type="Proteomes" id="UP000275846"/>
    </source>
</evidence>
<keyword evidence="2" id="KW-1185">Reference proteome</keyword>